<evidence type="ECO:0000256" key="1">
    <source>
        <dbReference type="ARBA" id="ARBA00001107"/>
    </source>
</evidence>
<dbReference type="Proteomes" id="UP001519271">
    <property type="component" value="Unassembled WGS sequence"/>
</dbReference>
<keyword evidence="6 10" id="KW-0808">Transferase</keyword>
<reference evidence="13 14" key="1">
    <citation type="submission" date="2021-03" db="EMBL/GenBank/DDBJ databases">
        <title>Genomic Encyclopedia of Type Strains, Phase IV (KMG-IV): sequencing the most valuable type-strain genomes for metagenomic binning, comparative biology and taxonomic classification.</title>
        <authorList>
            <person name="Goeker M."/>
        </authorList>
    </citation>
    <scope>NUCLEOTIDE SEQUENCE [LARGE SCALE GENOMIC DNA]</scope>
    <source>
        <strain evidence="13 14">DSM 6139</strain>
    </source>
</reference>
<dbReference type="RefSeq" id="WP_245250487.1">
    <property type="nucleotide sequence ID" value="NZ_JAGGKC010000003.1"/>
</dbReference>
<comment type="subcellular location">
    <subcellularLocation>
        <location evidence="2 10">Cytoplasm</location>
    </subcellularLocation>
</comment>
<evidence type="ECO:0000259" key="11">
    <source>
        <dbReference type="Pfam" id="PF01087"/>
    </source>
</evidence>
<dbReference type="EMBL" id="JAGGKC010000003">
    <property type="protein sequence ID" value="MBP1918125.1"/>
    <property type="molecule type" value="Genomic_DNA"/>
</dbReference>
<keyword evidence="14" id="KW-1185">Reference proteome</keyword>
<dbReference type="PANTHER" id="PTHR39191">
    <property type="entry name" value="GALACTOSE-1-PHOSPHATE URIDYLYLTRANSFERASE"/>
    <property type="match status" value="1"/>
</dbReference>
<comment type="caution">
    <text evidence="13">The sequence shown here is derived from an EMBL/GenBank/DDBJ whole genome shotgun (WGS) entry which is preliminary data.</text>
</comment>
<dbReference type="HAMAP" id="MF_00571">
    <property type="entry name" value="GalP_UDP_trans"/>
    <property type="match status" value="1"/>
</dbReference>
<feature type="domain" description="Galactose-1-phosphate uridyl transferase C-terminal" evidence="12">
    <location>
        <begin position="248"/>
        <end position="422"/>
    </location>
</feature>
<evidence type="ECO:0000256" key="10">
    <source>
        <dbReference type="HAMAP-Rule" id="MF_00571"/>
    </source>
</evidence>
<dbReference type="InterPro" id="IPR000766">
    <property type="entry name" value="GalP_uridyl_Trfase_II"/>
</dbReference>
<gene>
    <name evidence="10" type="primary">galT</name>
    <name evidence="13" type="ORF">J2Z34_000596</name>
</gene>
<evidence type="ECO:0000256" key="6">
    <source>
        <dbReference type="ARBA" id="ARBA00022679"/>
    </source>
</evidence>
<evidence type="ECO:0000256" key="3">
    <source>
        <dbReference type="ARBA" id="ARBA00004947"/>
    </source>
</evidence>
<evidence type="ECO:0000256" key="9">
    <source>
        <dbReference type="ARBA" id="ARBA00023277"/>
    </source>
</evidence>
<evidence type="ECO:0000313" key="14">
    <source>
        <dbReference type="Proteomes" id="UP001519271"/>
    </source>
</evidence>
<dbReference type="PIRSF" id="PIRSF006005">
    <property type="entry name" value="GalT_BS"/>
    <property type="match status" value="1"/>
</dbReference>
<evidence type="ECO:0000256" key="5">
    <source>
        <dbReference type="ARBA" id="ARBA00022490"/>
    </source>
</evidence>
<evidence type="ECO:0000313" key="13">
    <source>
        <dbReference type="EMBL" id="MBP1918125.1"/>
    </source>
</evidence>
<keyword evidence="7 10" id="KW-0548">Nucleotidyltransferase</keyword>
<feature type="domain" description="Galactose-1-phosphate uridyl transferase N-terminal" evidence="11">
    <location>
        <begin position="21"/>
        <end position="232"/>
    </location>
</feature>
<evidence type="ECO:0000256" key="2">
    <source>
        <dbReference type="ARBA" id="ARBA00004496"/>
    </source>
</evidence>
<dbReference type="Pfam" id="PF02744">
    <property type="entry name" value="GalP_UDP_tr_C"/>
    <property type="match status" value="1"/>
</dbReference>
<accession>A0ABS4G1A6</accession>
<proteinExistence type="inferred from homology"/>
<dbReference type="EC" id="2.7.7.12" evidence="10"/>
<evidence type="ECO:0000259" key="12">
    <source>
        <dbReference type="Pfam" id="PF02744"/>
    </source>
</evidence>
<keyword evidence="8 10" id="KW-0299">Galactose metabolism</keyword>
<keyword evidence="9 10" id="KW-0119">Carbohydrate metabolism</keyword>
<evidence type="ECO:0000256" key="8">
    <source>
        <dbReference type="ARBA" id="ARBA00023144"/>
    </source>
</evidence>
<comment type="catalytic activity">
    <reaction evidence="1 10">
        <text>alpha-D-galactose 1-phosphate + UDP-alpha-D-glucose = alpha-D-glucose 1-phosphate + UDP-alpha-D-galactose</text>
        <dbReference type="Rhea" id="RHEA:13989"/>
        <dbReference type="ChEBI" id="CHEBI:58336"/>
        <dbReference type="ChEBI" id="CHEBI:58601"/>
        <dbReference type="ChEBI" id="CHEBI:58885"/>
        <dbReference type="ChEBI" id="CHEBI:66914"/>
        <dbReference type="EC" id="2.7.7.12"/>
    </reaction>
</comment>
<evidence type="ECO:0000256" key="7">
    <source>
        <dbReference type="ARBA" id="ARBA00022695"/>
    </source>
</evidence>
<evidence type="ECO:0000256" key="4">
    <source>
        <dbReference type="ARBA" id="ARBA00008706"/>
    </source>
</evidence>
<keyword evidence="5 10" id="KW-0963">Cytoplasm</keyword>
<comment type="pathway">
    <text evidence="3 10">Carbohydrate metabolism; galactose metabolism.</text>
</comment>
<dbReference type="Pfam" id="PF01087">
    <property type="entry name" value="GalP_UDP_transf"/>
    <property type="match status" value="1"/>
</dbReference>
<dbReference type="PROSITE" id="PS01163">
    <property type="entry name" value="GAL_P_UDP_TRANSF_II"/>
    <property type="match status" value="1"/>
</dbReference>
<dbReference type="NCBIfam" id="NF003629">
    <property type="entry name" value="PRK05270.1-2"/>
    <property type="match status" value="1"/>
</dbReference>
<dbReference type="InterPro" id="IPR023425">
    <property type="entry name" value="GalP_uridyl_Trfase_II_CS"/>
</dbReference>
<dbReference type="GO" id="GO:0008108">
    <property type="term" value="F:UDP-glucose:hexose-1-phosphate uridylyltransferase activity"/>
    <property type="evidence" value="ECO:0007669"/>
    <property type="project" value="UniProtKB-EC"/>
</dbReference>
<dbReference type="PANTHER" id="PTHR39191:SF1">
    <property type="entry name" value="DUF4922 DOMAIN-CONTAINING PROTEIN"/>
    <property type="match status" value="1"/>
</dbReference>
<comment type="similarity">
    <text evidence="4 10">Belongs to the galactose-1-phosphate uridylyltransferase type 2 family.</text>
</comment>
<organism evidence="13 14">
    <name type="scientific">Youngiibacter multivorans</name>
    <dbReference type="NCBI Taxonomy" id="937251"/>
    <lineage>
        <taxon>Bacteria</taxon>
        <taxon>Bacillati</taxon>
        <taxon>Bacillota</taxon>
        <taxon>Clostridia</taxon>
        <taxon>Eubacteriales</taxon>
        <taxon>Clostridiaceae</taxon>
        <taxon>Youngiibacter</taxon>
    </lineage>
</organism>
<sequence>MNIFREITRLADYCVEKGITDERDRIYSINRALEACGEDGYEDMPEYHDGCNDVEAILDDIREWAVESGRVENDSIDLLDLFDTRVMAAFVKTPSEFEREFWKRYETSPESATLSYYDFARNSNYIRVKRVEKDIRWSLDTEYGPIDMTINLSKPEKDPRAIAKAKLIKDSFYPKCLICKENEGYSGRLNHPARGSHRMVSLRLADEDWFMQYSPYVYYNEHCIVLKAEHEPMRVTEKTFRRLLDFNRMFPHYFIGSNADLPIVGGSILTHDHFQGGNYEFPMARAEEQNCVMLKDHDVEACTLFWPMSVIRLKGRSIEELVEVSGIILSRWKHYSDESVGVISHTNSESHNTVTPITRFRNGLYEVDIVLRNNRTDDDHPFGIFHSAESHHHIKRENIGLIEAMGLAVLPARLKKEMALVRDHILANDIEGLFRDDELEKHGHFALKLMEEYAINKENADNIIYEEIGKVFLSVLKDAGVFKGDNDGREAFRRCCEAMYEGL</sequence>
<dbReference type="InterPro" id="IPR005849">
    <property type="entry name" value="GalP_Utransf_N"/>
</dbReference>
<name>A0ABS4G1A6_9CLOT</name>
<dbReference type="InterPro" id="IPR005850">
    <property type="entry name" value="GalP_Utransf_C"/>
</dbReference>
<protein>
    <recommendedName>
        <fullName evidence="10">Galactose-1-phosphate uridylyltransferase</fullName>
        <shortName evidence="10">Gal-1-P uridylyltransferase</shortName>
        <ecNumber evidence="10">2.7.7.12</ecNumber>
    </recommendedName>
    <alternativeName>
        <fullName evidence="10">UDP-glucose--hexose-1-phosphate uridylyltransferase</fullName>
    </alternativeName>
</protein>